<dbReference type="Proteomes" id="UP000199302">
    <property type="component" value="Unassembled WGS sequence"/>
</dbReference>
<evidence type="ECO:0000256" key="3">
    <source>
        <dbReference type="ARBA" id="ARBA00023125"/>
    </source>
</evidence>
<dbReference type="CDD" id="cd06278">
    <property type="entry name" value="PBP1_LacI-like"/>
    <property type="match status" value="1"/>
</dbReference>
<dbReference type="AlphaFoldDB" id="A0A1I6DLN7"/>
<evidence type="ECO:0000256" key="1">
    <source>
        <dbReference type="ARBA" id="ARBA00022491"/>
    </source>
</evidence>
<dbReference type="PANTHER" id="PTHR30146:SF95">
    <property type="entry name" value="RIBOSE OPERON REPRESSOR"/>
    <property type="match status" value="1"/>
</dbReference>
<keyword evidence="2" id="KW-0805">Transcription regulation</keyword>
<gene>
    <name evidence="6" type="ORF">SAMN04515673_10484</name>
</gene>
<dbReference type="GO" id="GO:0000976">
    <property type="term" value="F:transcription cis-regulatory region binding"/>
    <property type="evidence" value="ECO:0007669"/>
    <property type="project" value="TreeGrafter"/>
</dbReference>
<protein>
    <submittedName>
        <fullName evidence="6">Regulatory protein, lacI family</fullName>
    </submittedName>
</protein>
<dbReference type="PROSITE" id="PS50932">
    <property type="entry name" value="HTH_LACI_2"/>
    <property type="match status" value="1"/>
</dbReference>
<keyword evidence="4" id="KW-0804">Transcription</keyword>
<keyword evidence="3" id="KW-0238">DNA-binding</keyword>
<dbReference type="RefSeq" id="WP_092078777.1">
    <property type="nucleotide sequence ID" value="NZ_FOYI01000004.1"/>
</dbReference>
<evidence type="ECO:0000256" key="2">
    <source>
        <dbReference type="ARBA" id="ARBA00023015"/>
    </source>
</evidence>
<proteinExistence type="predicted"/>
<reference evidence="6 7" key="1">
    <citation type="submission" date="2016-10" db="EMBL/GenBank/DDBJ databases">
        <authorList>
            <person name="de Groot N.N."/>
        </authorList>
    </citation>
    <scope>NUCLEOTIDE SEQUENCE [LARGE SCALE GENOMIC DNA]</scope>
    <source>
        <strain evidence="7">KMM 9023,NRIC 0796,JCM 17311,KCTC 23692</strain>
    </source>
</reference>
<dbReference type="Gene3D" id="1.10.260.40">
    <property type="entry name" value="lambda repressor-like DNA-binding domains"/>
    <property type="match status" value="1"/>
</dbReference>
<evidence type="ECO:0000313" key="6">
    <source>
        <dbReference type="EMBL" id="SFR06413.1"/>
    </source>
</evidence>
<dbReference type="Gene3D" id="3.40.50.2300">
    <property type="match status" value="2"/>
</dbReference>
<organism evidence="6 7">
    <name type="scientific">Poseidonocella sedimentorum</name>
    <dbReference type="NCBI Taxonomy" id="871652"/>
    <lineage>
        <taxon>Bacteria</taxon>
        <taxon>Pseudomonadati</taxon>
        <taxon>Pseudomonadota</taxon>
        <taxon>Alphaproteobacteria</taxon>
        <taxon>Rhodobacterales</taxon>
        <taxon>Roseobacteraceae</taxon>
        <taxon>Poseidonocella</taxon>
    </lineage>
</organism>
<evidence type="ECO:0000259" key="5">
    <source>
        <dbReference type="PROSITE" id="PS50932"/>
    </source>
</evidence>
<evidence type="ECO:0000256" key="4">
    <source>
        <dbReference type="ARBA" id="ARBA00023163"/>
    </source>
</evidence>
<name>A0A1I6DLN7_9RHOB</name>
<dbReference type="SUPFAM" id="SSF47413">
    <property type="entry name" value="lambda repressor-like DNA-binding domains"/>
    <property type="match status" value="1"/>
</dbReference>
<dbReference type="PANTHER" id="PTHR30146">
    <property type="entry name" value="LACI-RELATED TRANSCRIPTIONAL REPRESSOR"/>
    <property type="match status" value="1"/>
</dbReference>
<sequence>MTQKVTALHIADRLNVSRSTVSRAFDPMSRISPDVRRRVLKLAHELGYRPTTAARLMMREYPHVIAVIVRDVTNPMRAGIMSRLIRELEREGNLPLVFQVPNARSASARIEAILSHLPSAVVMTGFMPPSSVLTLCSQRGTPTVILNRGGIRGLAANFVTSDHYEGGRLAAEKLVALGCRKIAFVSGQGGNDPDASEERLRGFLAGLEQAGAMAMAAYDGDHSYEAGRRAAREFFSARTRPDGIFCGNDLMAMGFKDTAEEEFALAAPEDYQLIGYDNVETASYLPYRLSTIAQDMTAVISAAVKGINSLVANSEKSIRVTVPVEYIARSTTSERETK</sequence>
<dbReference type="SUPFAM" id="SSF53822">
    <property type="entry name" value="Periplasmic binding protein-like I"/>
    <property type="match status" value="1"/>
</dbReference>
<dbReference type="InterPro" id="IPR010982">
    <property type="entry name" value="Lambda_DNA-bd_dom_sf"/>
</dbReference>
<dbReference type="CDD" id="cd01392">
    <property type="entry name" value="HTH_LacI"/>
    <property type="match status" value="1"/>
</dbReference>
<evidence type="ECO:0000313" key="7">
    <source>
        <dbReference type="Proteomes" id="UP000199302"/>
    </source>
</evidence>
<accession>A0A1I6DLN7</accession>
<dbReference type="OrthoDB" id="8433438at2"/>
<dbReference type="InterPro" id="IPR046335">
    <property type="entry name" value="LacI/GalR-like_sensor"/>
</dbReference>
<dbReference type="GO" id="GO:0003700">
    <property type="term" value="F:DNA-binding transcription factor activity"/>
    <property type="evidence" value="ECO:0007669"/>
    <property type="project" value="TreeGrafter"/>
</dbReference>
<dbReference type="Pfam" id="PF00356">
    <property type="entry name" value="LacI"/>
    <property type="match status" value="1"/>
</dbReference>
<feature type="domain" description="HTH lacI-type" evidence="5">
    <location>
        <begin position="5"/>
        <end position="59"/>
    </location>
</feature>
<keyword evidence="1" id="KW-0678">Repressor</keyword>
<dbReference type="SMART" id="SM00354">
    <property type="entry name" value="HTH_LACI"/>
    <property type="match status" value="1"/>
</dbReference>
<keyword evidence="7" id="KW-1185">Reference proteome</keyword>
<dbReference type="EMBL" id="FOYI01000004">
    <property type="protein sequence ID" value="SFR06413.1"/>
    <property type="molecule type" value="Genomic_DNA"/>
</dbReference>
<dbReference type="InterPro" id="IPR000843">
    <property type="entry name" value="HTH_LacI"/>
</dbReference>
<dbReference type="STRING" id="871652.SAMN04515673_10484"/>
<dbReference type="InterPro" id="IPR028082">
    <property type="entry name" value="Peripla_BP_I"/>
</dbReference>
<dbReference type="Pfam" id="PF13377">
    <property type="entry name" value="Peripla_BP_3"/>
    <property type="match status" value="1"/>
</dbReference>